<reference evidence="2 3" key="1">
    <citation type="submission" date="2019-02" db="EMBL/GenBank/DDBJ databases">
        <title>Deep-cultivation of Planctomycetes and their phenomic and genomic characterization uncovers novel biology.</title>
        <authorList>
            <person name="Wiegand S."/>
            <person name="Jogler M."/>
            <person name="Boedeker C."/>
            <person name="Pinto D."/>
            <person name="Vollmers J."/>
            <person name="Rivas-Marin E."/>
            <person name="Kohn T."/>
            <person name="Peeters S.H."/>
            <person name="Heuer A."/>
            <person name="Rast P."/>
            <person name="Oberbeckmann S."/>
            <person name="Bunk B."/>
            <person name="Jeske O."/>
            <person name="Meyerdierks A."/>
            <person name="Storesund J.E."/>
            <person name="Kallscheuer N."/>
            <person name="Luecker S."/>
            <person name="Lage O.M."/>
            <person name="Pohl T."/>
            <person name="Merkel B.J."/>
            <person name="Hornburger P."/>
            <person name="Mueller R.-W."/>
            <person name="Bruemmer F."/>
            <person name="Labrenz M."/>
            <person name="Spormann A.M."/>
            <person name="Op Den Camp H."/>
            <person name="Overmann J."/>
            <person name="Amann R."/>
            <person name="Jetten M.S.M."/>
            <person name="Mascher T."/>
            <person name="Medema M.H."/>
            <person name="Devos D.P."/>
            <person name="Kaster A.-K."/>
            <person name="Ovreas L."/>
            <person name="Rohde M."/>
            <person name="Galperin M.Y."/>
            <person name="Jogler C."/>
        </authorList>
    </citation>
    <scope>NUCLEOTIDE SEQUENCE [LARGE SCALE GENOMIC DNA]</scope>
    <source>
        <strain evidence="2 3">Poly41</strain>
    </source>
</reference>
<feature type="region of interest" description="Disordered" evidence="1">
    <location>
        <begin position="60"/>
        <end position="82"/>
    </location>
</feature>
<dbReference type="AlphaFoldDB" id="A0A5C6DE74"/>
<keyword evidence="3" id="KW-1185">Reference proteome</keyword>
<protein>
    <submittedName>
        <fullName evidence="2">Uncharacterized protein</fullName>
    </submittedName>
</protein>
<proteinExistence type="predicted"/>
<gene>
    <name evidence="2" type="ORF">Poly41_42440</name>
</gene>
<feature type="compositionally biased region" description="Basic and acidic residues" evidence="1">
    <location>
        <begin position="60"/>
        <end position="75"/>
    </location>
</feature>
<accession>A0A5C6DE74</accession>
<evidence type="ECO:0000256" key="1">
    <source>
        <dbReference type="SAM" id="MobiDB-lite"/>
    </source>
</evidence>
<evidence type="ECO:0000313" key="2">
    <source>
        <dbReference type="EMBL" id="TWU35100.1"/>
    </source>
</evidence>
<organism evidence="2 3">
    <name type="scientific">Novipirellula artificiosorum</name>
    <dbReference type="NCBI Taxonomy" id="2528016"/>
    <lineage>
        <taxon>Bacteria</taxon>
        <taxon>Pseudomonadati</taxon>
        <taxon>Planctomycetota</taxon>
        <taxon>Planctomycetia</taxon>
        <taxon>Pirellulales</taxon>
        <taxon>Pirellulaceae</taxon>
        <taxon>Novipirellula</taxon>
    </lineage>
</organism>
<comment type="caution">
    <text evidence="2">The sequence shown here is derived from an EMBL/GenBank/DDBJ whole genome shotgun (WGS) entry which is preliminary data.</text>
</comment>
<evidence type="ECO:0000313" key="3">
    <source>
        <dbReference type="Proteomes" id="UP000319143"/>
    </source>
</evidence>
<dbReference type="EMBL" id="SJPV01000007">
    <property type="protein sequence ID" value="TWU35100.1"/>
    <property type="molecule type" value="Genomic_DNA"/>
</dbReference>
<name>A0A5C6DE74_9BACT</name>
<sequence>MPETKALGAQLERQASAVGAVFLKNGTQRWLPCRPMVLYPFELESGGVYDWISADHNRETARQWPESRAEKEKNAWNKRIPP</sequence>
<dbReference type="Proteomes" id="UP000319143">
    <property type="component" value="Unassembled WGS sequence"/>
</dbReference>